<dbReference type="EMBL" id="JADFFK010000021">
    <property type="protein sequence ID" value="MBE9639730.1"/>
    <property type="molecule type" value="Genomic_DNA"/>
</dbReference>
<feature type="transmembrane region" description="Helical" evidence="1">
    <location>
        <begin position="223"/>
        <end position="247"/>
    </location>
</feature>
<evidence type="ECO:0000259" key="2">
    <source>
        <dbReference type="Pfam" id="PF01926"/>
    </source>
</evidence>
<keyword evidence="1" id="KW-0812">Transmembrane</keyword>
<accession>A0ABR9X7Z5</accession>
<comment type="caution">
    <text evidence="3">The sequence shown here is derived from an EMBL/GenBank/DDBJ whole genome shotgun (WGS) entry which is preliminary data.</text>
</comment>
<dbReference type="RefSeq" id="WP_194137007.1">
    <property type="nucleotide sequence ID" value="NZ_JADFFK010000021.1"/>
</dbReference>
<keyword evidence="1" id="KW-0472">Membrane</keyword>
<evidence type="ECO:0000313" key="3">
    <source>
        <dbReference type="EMBL" id="MBE9639730.1"/>
    </source>
</evidence>
<reference evidence="3 4" key="1">
    <citation type="journal article" date="2021" name="Int. J. Syst. Evol. Microbiol.">
        <title>Salipiger mangrovisoli sp. nov., isolated from mangrove soil and the proposal for the reclassification of Paraphaeobacter pallidus as Salipiger pallidus comb. nov.</title>
        <authorList>
            <person name="Du J."/>
            <person name="Liu Y."/>
            <person name="Pei T."/>
            <person name="Deng M.R."/>
            <person name="Zhu H."/>
        </authorList>
    </citation>
    <scope>NUCLEOTIDE SEQUENCE [LARGE SCALE GENOMIC DNA]</scope>
    <source>
        <strain evidence="3 4">6D45A</strain>
    </source>
</reference>
<keyword evidence="1" id="KW-1133">Transmembrane helix</keyword>
<evidence type="ECO:0000313" key="4">
    <source>
        <dbReference type="Proteomes" id="UP000607796"/>
    </source>
</evidence>
<proteinExistence type="predicted"/>
<dbReference type="Gene3D" id="3.40.50.300">
    <property type="entry name" value="P-loop containing nucleotide triphosphate hydrolases"/>
    <property type="match status" value="1"/>
</dbReference>
<protein>
    <submittedName>
        <fullName evidence="3">50S ribosome-binding GTPase</fullName>
    </submittedName>
</protein>
<gene>
    <name evidence="3" type="ORF">IQ782_23005</name>
</gene>
<organism evidence="3 4">
    <name type="scientific">Salipiger mangrovisoli</name>
    <dbReference type="NCBI Taxonomy" id="2865933"/>
    <lineage>
        <taxon>Bacteria</taxon>
        <taxon>Pseudomonadati</taxon>
        <taxon>Pseudomonadota</taxon>
        <taxon>Alphaproteobacteria</taxon>
        <taxon>Rhodobacterales</taxon>
        <taxon>Roseobacteraceae</taxon>
        <taxon>Salipiger</taxon>
    </lineage>
</organism>
<name>A0ABR9X7Z5_9RHOB</name>
<dbReference type="InterPro" id="IPR027417">
    <property type="entry name" value="P-loop_NTPase"/>
</dbReference>
<feature type="domain" description="G" evidence="2">
    <location>
        <begin position="25"/>
        <end position="112"/>
    </location>
</feature>
<dbReference type="CDD" id="cd00882">
    <property type="entry name" value="Ras_like_GTPase"/>
    <property type="match status" value="1"/>
</dbReference>
<dbReference type="InterPro" id="IPR006073">
    <property type="entry name" value="GTP-bd"/>
</dbReference>
<sequence length="357" mass="38236">MLNRILKRAKRTPAEGAGEVILPVVWLLGKTGAGKSSLVGALTEQSDAEVGDGFQPCTRSAQSYDFPEEQPLVRFLDTRGLGEAGYDPSEDLAACRDRSHVLLVVCRLDDPVQGMVADAVADIARADGRMRAILVLTGKDLVPDPDALERAERGIAARIGRAAGREIPRVTLSLAPSETVDTEGLDGLRAQLLESLPAAGLLLEKSRAGDAEHREFQKHKRCVLSYAGVALTSDLAPVVGLVAVPATQLKMLHELGLRYGITWDRKVGAAFLSTMGLSLGARYATNFGLRELAKLIPVYGQTVGAATAGAISFATTYALGRAAAYFLYRRAQGSSPSEEELRAVYQRAFRRSSDEAD</sequence>
<dbReference type="Proteomes" id="UP000607796">
    <property type="component" value="Unassembled WGS sequence"/>
</dbReference>
<evidence type="ECO:0000256" key="1">
    <source>
        <dbReference type="SAM" id="Phobius"/>
    </source>
</evidence>
<dbReference type="Pfam" id="PF01926">
    <property type="entry name" value="MMR_HSR1"/>
    <property type="match status" value="1"/>
</dbReference>
<dbReference type="PANTHER" id="PTHR42714">
    <property type="entry name" value="TRNA MODIFICATION GTPASE GTPBP3"/>
    <property type="match status" value="1"/>
</dbReference>
<dbReference type="SUPFAM" id="SSF52540">
    <property type="entry name" value="P-loop containing nucleoside triphosphate hydrolases"/>
    <property type="match status" value="1"/>
</dbReference>
<keyword evidence="4" id="KW-1185">Reference proteome</keyword>
<dbReference type="PANTHER" id="PTHR42714:SF6">
    <property type="entry name" value="TRANSLATION INITIATION FACTOR IF-2"/>
    <property type="match status" value="1"/>
</dbReference>